<dbReference type="RefSeq" id="WP_266087222.1">
    <property type="nucleotide sequence ID" value="NZ_RKLV01000006.1"/>
</dbReference>
<reference evidence="1" key="1">
    <citation type="submission" date="2022-09" db="EMBL/GenBank/DDBJ databases">
        <title>Haloadaptaus new haloarchaeum isolated from saline soil.</title>
        <authorList>
            <person name="Duran-Viseras A."/>
            <person name="Sanchez-Porro C."/>
            <person name="Ventosa A."/>
        </authorList>
    </citation>
    <scope>NUCLEOTIDE SEQUENCE</scope>
    <source>
        <strain evidence="1">F3-133</strain>
    </source>
</reference>
<dbReference type="Proteomes" id="UP001149411">
    <property type="component" value="Unassembled WGS sequence"/>
</dbReference>
<comment type="caution">
    <text evidence="1">The sequence shown here is derived from an EMBL/GenBank/DDBJ whole genome shotgun (WGS) entry which is preliminary data.</text>
</comment>
<name>A0A9Q4GGW7_9EURY</name>
<dbReference type="EMBL" id="RKLV01000006">
    <property type="protein sequence ID" value="MCX2819172.1"/>
    <property type="molecule type" value="Genomic_DNA"/>
</dbReference>
<evidence type="ECO:0000313" key="1">
    <source>
        <dbReference type="EMBL" id="MCX2819172.1"/>
    </source>
</evidence>
<dbReference type="AlphaFoldDB" id="A0A9Q4GGW7"/>
<protein>
    <submittedName>
        <fullName evidence="1">dCTP deaminase</fullName>
    </submittedName>
</protein>
<evidence type="ECO:0000313" key="2">
    <source>
        <dbReference type="Proteomes" id="UP001149411"/>
    </source>
</evidence>
<keyword evidence="2" id="KW-1185">Reference proteome</keyword>
<sequence>MDEVEDVVHQGTQDTDEGFDLTLGNVYVVEEAGRVDFGGGELEEPELTRVGTEKRNGEDDYGWWNLDAGTYVVEHNETLNTDEDVTVRTRTELLNRGAYHPTVRVAELPLLPLTVGGDGLRLKENARVSTVV</sequence>
<gene>
    <name evidence="1" type="ORF">EGH25_07375</name>
</gene>
<proteinExistence type="predicted"/>
<organism evidence="1 2">
    <name type="scientific">Halorutilus salinus</name>
    <dbReference type="NCBI Taxonomy" id="2487751"/>
    <lineage>
        <taxon>Archaea</taxon>
        <taxon>Methanobacteriati</taxon>
        <taxon>Methanobacteriota</taxon>
        <taxon>Stenosarchaea group</taxon>
        <taxon>Halobacteria</taxon>
        <taxon>Halorutilales</taxon>
        <taxon>Halorutilaceae</taxon>
        <taxon>Halorutilus</taxon>
    </lineage>
</organism>
<accession>A0A9Q4GGW7</accession>